<comment type="caution">
    <text evidence="1">The sequence shown here is derived from an EMBL/GenBank/DDBJ whole genome shotgun (WGS) entry which is preliminary data.</text>
</comment>
<dbReference type="SUPFAM" id="SSF52540">
    <property type="entry name" value="P-loop containing nucleoside triphosphate hydrolases"/>
    <property type="match status" value="1"/>
</dbReference>
<dbReference type="InterPro" id="IPR026906">
    <property type="entry name" value="LRR_5"/>
</dbReference>
<dbReference type="Gene3D" id="3.80.10.10">
    <property type="entry name" value="Ribonuclease Inhibitor"/>
    <property type="match status" value="3"/>
</dbReference>
<gene>
    <name evidence="1" type="ORF">HMPREF1143_0404</name>
</gene>
<dbReference type="EMBL" id="ALNK01000004">
    <property type="protein sequence ID" value="EJU24694.1"/>
    <property type="molecule type" value="Genomic_DNA"/>
</dbReference>
<dbReference type="PANTHER" id="PTHR45661">
    <property type="entry name" value="SURFACE ANTIGEN"/>
    <property type="match status" value="1"/>
</dbReference>
<dbReference type="PANTHER" id="PTHR45661:SF3">
    <property type="entry name" value="IG-LIKE DOMAIN-CONTAINING PROTEIN"/>
    <property type="match status" value="1"/>
</dbReference>
<sequence length="1172" mass="133909">MTSFTETMEYAQYNDIVFKDLKTRINNHDIIPYIGSGLSAFAGFPTWGRFLDDLEKHHKLTSPSNLNFLERADWIANKIGERLLADCVTKSFHRDSHDFWLKVSGDAEKNVALFLLPWLFHSYVVTTNYDSLIEHVYGQIKRFASPISVSYYNLTESLVLNKQRVTDDRSPYIYHIHGLVAEPERIILGQKSYENAYKDDSAFVDALKTIFNSKSMLFLGSSISSDDRPIQLLHQMCGDTAKHFAIIPCKNGEQERVYNEMVNNFNITPLIYENEKHDSVRIVLEVLLKEISPTDYNNLDYKLSSIAIPMNEENYFRHDCSNPVNFVGRKNEIKELEEFLNAEKPVLWWGITGEGGSGKTRVIDQLIKTLDTKWSVKRLDIQNAEEIKNIKINRSSYKPTLIVIDYVFAYYKEIAELLVELSKDDNAAIQKTRVLLLERNSEVQIVDELCNSLDLSAKKDIVRRIHYREDVYIEPLSHIDLMSIMHDYLLRYYEIEENESTLHEMLLKLEKIDTKLLRPLYAMFIADARGNGKPIGEWGKKEFLEYVVNRENDPAALALSALNTISNNDVAKKHIEKAKAYAVFVKGVPAQEYFSSIYPDAGEYLSSFCNKLGIEMNDFLKRVWLTQDNSILSIQPDIVGEYYLVRFLEKQLEKKNIQEIKDFIGKAWYHPRRASDVMYRLLNDFKKNAQEDDDVVISDNLYTLLTNLEMPDGIKEISRYAFLGCLFLNSIRLPNSVVDIHANAFKNCINLKQVYLPESLHRISSGTFTNCRLLDKIKFPAALKSIGHEAFRNCLSLESVEIPNGVVLIQNEAFRDCINLKEIKIPVSLQEIENLAFNGCTLLEAAYFDPNSSITAIKRGMFRDCKSLKSVHLPASLSVIGDAAFENCSLLPCIDMSTTKIETIGQYAFKNCSSLEHIHFSVPLKSIDREAFSHCKKLKRIVFNGPLNLLDSSAFEHCDSLLEVDASKGVEQIGRYTFAYCKSLNTIKLEGTKSIRQYAFLECLSLKAIKIPDTVCVIQEGCFENCGSLTSINLPDQIDAINRFCFSGCRALLDISLPTTLKYINQAAFARSGLKEITVPSDVKKITVAVFGDCQALEKVIIQGEKTTVYKNSFPGCTIQRENITATKWQKKQILKSMNESYYFIPIHKRSNVGKDYKPPKKRKLSRPDIIE</sequence>
<dbReference type="Pfam" id="PF13289">
    <property type="entry name" value="SIR2_2"/>
    <property type="match status" value="1"/>
</dbReference>
<dbReference type="RefSeq" id="WP_009530187.1">
    <property type="nucleotide sequence ID" value="NZ_ALNK01000004.1"/>
</dbReference>
<keyword evidence="2" id="KW-1185">Reference proteome</keyword>
<dbReference type="SUPFAM" id="SSF52058">
    <property type="entry name" value="L domain-like"/>
    <property type="match status" value="2"/>
</dbReference>
<name>J5US67_9FIRM</name>
<dbReference type="AlphaFoldDB" id="J5US67"/>
<organism evidence="1 2">
    <name type="scientific">Peptoanaerobacter stomatis</name>
    <dbReference type="NCBI Taxonomy" id="796937"/>
    <lineage>
        <taxon>Bacteria</taxon>
        <taxon>Bacillati</taxon>
        <taxon>Bacillota</taxon>
        <taxon>Clostridia</taxon>
        <taxon>Peptostreptococcales</taxon>
        <taxon>Filifactoraceae</taxon>
        <taxon>Peptoanaerobacter</taxon>
    </lineage>
</organism>
<dbReference type="InterPro" id="IPR053139">
    <property type="entry name" value="Surface_bspA-like"/>
</dbReference>
<accession>J5US67</accession>
<dbReference type="InterPro" id="IPR029035">
    <property type="entry name" value="DHS-like_NAD/FAD-binding_dom"/>
</dbReference>
<dbReference type="Pfam" id="PF13306">
    <property type="entry name" value="LRR_5"/>
    <property type="match status" value="2"/>
</dbReference>
<dbReference type="InterPro" id="IPR032675">
    <property type="entry name" value="LRR_dom_sf"/>
</dbReference>
<reference evidence="1 2" key="1">
    <citation type="submission" date="2012-07" db="EMBL/GenBank/DDBJ databases">
        <authorList>
            <person name="Durkin A.S."/>
            <person name="McCorrison J."/>
            <person name="Torralba M."/>
            <person name="Gillis M."/>
            <person name="Methe B."/>
            <person name="Sutton G."/>
            <person name="Nelson K.E."/>
        </authorList>
    </citation>
    <scope>NUCLEOTIDE SEQUENCE [LARGE SCALE GENOMIC DNA]</scope>
    <source>
        <strain evidence="1 2">OBRC8</strain>
    </source>
</reference>
<proteinExistence type="predicted"/>
<protein>
    <submittedName>
        <fullName evidence="1">Leucine rich repeat protein</fullName>
    </submittedName>
</protein>
<dbReference type="SUPFAM" id="SSF52467">
    <property type="entry name" value="DHS-like NAD/FAD-binding domain"/>
    <property type="match status" value="1"/>
</dbReference>
<dbReference type="InterPro" id="IPR027417">
    <property type="entry name" value="P-loop_NTPase"/>
</dbReference>
<dbReference type="Proteomes" id="UP000005244">
    <property type="component" value="Unassembled WGS sequence"/>
</dbReference>
<evidence type="ECO:0000313" key="1">
    <source>
        <dbReference type="EMBL" id="EJU24694.1"/>
    </source>
</evidence>
<evidence type="ECO:0000313" key="2">
    <source>
        <dbReference type="Proteomes" id="UP000005244"/>
    </source>
</evidence>
<dbReference type="Gene3D" id="3.40.50.300">
    <property type="entry name" value="P-loop containing nucleotide triphosphate hydrolases"/>
    <property type="match status" value="1"/>
</dbReference>